<keyword evidence="8" id="KW-0336">GPI-anchor</keyword>
<evidence type="ECO:0000256" key="10">
    <source>
        <dbReference type="ARBA" id="ARBA00022729"/>
    </source>
</evidence>
<keyword evidence="15" id="KW-0119">Carbohydrate metabolism</keyword>
<evidence type="ECO:0000256" key="19">
    <source>
        <dbReference type="ARBA" id="ARBA00023326"/>
    </source>
</evidence>
<comment type="catalytic activity">
    <reaction evidence="21">
        <text>[(1-&gt;4)-N-acetyl-beta-D-glucosaminyl](n) + n H2O = chitosan + n acetate</text>
        <dbReference type="Rhea" id="RHEA:10464"/>
        <dbReference type="Rhea" id="RHEA-COMP:9593"/>
        <dbReference type="Rhea" id="RHEA-COMP:9597"/>
        <dbReference type="ChEBI" id="CHEBI:15377"/>
        <dbReference type="ChEBI" id="CHEBI:17029"/>
        <dbReference type="ChEBI" id="CHEBI:30089"/>
        <dbReference type="ChEBI" id="CHEBI:57704"/>
        <dbReference type="EC" id="3.5.1.41"/>
    </reaction>
    <physiologicalReaction direction="left-to-right" evidence="21">
        <dbReference type="Rhea" id="RHEA:10465"/>
    </physiologicalReaction>
</comment>
<evidence type="ECO:0000256" key="13">
    <source>
        <dbReference type="ARBA" id="ARBA00023136"/>
    </source>
</evidence>
<dbReference type="SUPFAM" id="SSF88713">
    <property type="entry name" value="Glycoside hydrolase/deacetylase"/>
    <property type="match status" value="1"/>
</dbReference>
<keyword evidence="18" id="KW-0961">Cell wall biogenesis/degradation</keyword>
<dbReference type="GO" id="GO:0046872">
    <property type="term" value="F:metal ion binding"/>
    <property type="evidence" value="ECO:0007669"/>
    <property type="project" value="UniProtKB-KW"/>
</dbReference>
<keyword evidence="19" id="KW-0624">Polysaccharide degradation</keyword>
<evidence type="ECO:0000256" key="16">
    <source>
        <dbReference type="ARBA" id="ARBA00023285"/>
    </source>
</evidence>
<evidence type="ECO:0000256" key="21">
    <source>
        <dbReference type="ARBA" id="ARBA00048494"/>
    </source>
</evidence>
<evidence type="ECO:0000256" key="3">
    <source>
        <dbReference type="ARBA" id="ARBA00004609"/>
    </source>
</evidence>
<dbReference type="GO" id="GO:0009272">
    <property type="term" value="P:fungal-type cell wall biogenesis"/>
    <property type="evidence" value="ECO:0007669"/>
    <property type="project" value="UniProtKB-ARBA"/>
</dbReference>
<accession>A0A316VCJ3</accession>
<dbReference type="InParanoid" id="A0A316VCJ3"/>
<keyword evidence="17" id="KW-0449">Lipoprotein</keyword>
<dbReference type="FunFam" id="3.20.20.370:FF:000004">
    <property type="entry name" value="Related to Chitin deacetylase"/>
    <property type="match status" value="1"/>
</dbReference>
<dbReference type="GeneID" id="37021718"/>
<dbReference type="RefSeq" id="XP_025354245.1">
    <property type="nucleotide sequence ID" value="XM_025499937.1"/>
</dbReference>
<dbReference type="Pfam" id="PF01522">
    <property type="entry name" value="Polysacc_deac_1"/>
    <property type="match status" value="1"/>
</dbReference>
<organism evidence="24 25">
    <name type="scientific">Meira miltonrushii</name>
    <dbReference type="NCBI Taxonomy" id="1280837"/>
    <lineage>
        <taxon>Eukaryota</taxon>
        <taxon>Fungi</taxon>
        <taxon>Dikarya</taxon>
        <taxon>Basidiomycota</taxon>
        <taxon>Ustilaginomycotina</taxon>
        <taxon>Exobasidiomycetes</taxon>
        <taxon>Exobasidiales</taxon>
        <taxon>Brachybasidiaceae</taxon>
        <taxon>Meira</taxon>
    </lineage>
</organism>
<evidence type="ECO:0000256" key="12">
    <source>
        <dbReference type="ARBA" id="ARBA00023024"/>
    </source>
</evidence>
<keyword evidence="10 22" id="KW-0732">Signal</keyword>
<keyword evidence="5" id="KW-1003">Cell membrane</keyword>
<protein>
    <recommendedName>
        <fullName evidence="20">chitin deacetylase</fullName>
        <ecNumber evidence="20">3.5.1.41</ecNumber>
    </recommendedName>
</protein>
<evidence type="ECO:0000256" key="5">
    <source>
        <dbReference type="ARBA" id="ARBA00022475"/>
    </source>
</evidence>
<sequence length="465" mass="50732">MHFTSITAAAAIALALVAGDANAHMGKGVPHNFKVREVIKPGSGIMTAAKRAATAAAAAPSITNEQSEEQLKSQTEECEAYNYPGISDIKANFPTVWQTAELVQGDTQASQVWDSIQKSGIIPADVKQKGTGGKGDFSSVTPTYPASDPDCWYEYHKCVTPKHKGLNPDIWQCPEPETWGLTFDDGPNCTHNKFYDFLKENNQKATLFYIGSNLLDWPAQGQRGLSDGHHICVHTWSHQYMTQLTNDQVFAELYYTGKAIKDILGITARCWRPPYGDVDDRVRAIAQGLGMSTNVWSDDTEDWQIQPQGTLPTSAIVQNYNSIINQNYDTHGNIVLTHEINADTMNEMMQMYPTIKKHFKNIVPITACMNETNPYPESITFPNFADYTAGKISPANIPDMNNFKISSATYSPLAVATQTGSTVGSNGQLSTGPKKTSGASPTAALNNWTAVSCGIFAILGFLLVA</sequence>
<dbReference type="GO" id="GO:0006032">
    <property type="term" value="P:chitin catabolic process"/>
    <property type="evidence" value="ECO:0007669"/>
    <property type="project" value="UniProtKB-KW"/>
</dbReference>
<evidence type="ECO:0000313" key="25">
    <source>
        <dbReference type="Proteomes" id="UP000245771"/>
    </source>
</evidence>
<evidence type="ECO:0000256" key="4">
    <source>
        <dbReference type="ARBA" id="ARBA00010973"/>
    </source>
</evidence>
<feature type="chain" id="PRO_5016449668" description="chitin deacetylase" evidence="22">
    <location>
        <begin position="24"/>
        <end position="465"/>
    </location>
</feature>
<feature type="signal peptide" evidence="22">
    <location>
        <begin position="1"/>
        <end position="23"/>
    </location>
</feature>
<dbReference type="STRING" id="1280837.A0A316VCJ3"/>
<evidence type="ECO:0000256" key="11">
    <source>
        <dbReference type="ARBA" id="ARBA00022801"/>
    </source>
</evidence>
<dbReference type="EC" id="3.5.1.41" evidence="20"/>
<gene>
    <name evidence="24" type="ORF">FA14DRAFT_165130</name>
</gene>
<keyword evidence="7" id="KW-0964">Secreted</keyword>
<dbReference type="Gene3D" id="3.20.20.370">
    <property type="entry name" value="Glycoside hydrolase/deacetylase"/>
    <property type="match status" value="1"/>
</dbReference>
<feature type="domain" description="NodB homology" evidence="23">
    <location>
        <begin position="177"/>
        <end position="363"/>
    </location>
</feature>
<dbReference type="PANTHER" id="PTHR10587:SF98">
    <property type="entry name" value="CHITIN DEACETYLASE"/>
    <property type="match status" value="1"/>
</dbReference>
<dbReference type="InterPro" id="IPR011330">
    <property type="entry name" value="Glyco_hydro/deAcase_b/a-brl"/>
</dbReference>
<proteinExistence type="inferred from homology"/>
<name>A0A316VCJ3_9BASI</name>
<dbReference type="PROSITE" id="PS51677">
    <property type="entry name" value="NODB"/>
    <property type="match status" value="1"/>
</dbReference>
<dbReference type="Proteomes" id="UP000245771">
    <property type="component" value="Unassembled WGS sequence"/>
</dbReference>
<evidence type="ECO:0000256" key="8">
    <source>
        <dbReference type="ARBA" id="ARBA00022622"/>
    </source>
</evidence>
<evidence type="ECO:0000313" key="24">
    <source>
        <dbReference type="EMBL" id="PWN33943.1"/>
    </source>
</evidence>
<keyword evidence="12" id="KW-0146">Chitin degradation</keyword>
<dbReference type="OrthoDB" id="407355at2759"/>
<dbReference type="GO" id="GO:0005886">
    <property type="term" value="C:plasma membrane"/>
    <property type="evidence" value="ECO:0007669"/>
    <property type="project" value="UniProtKB-SubCell"/>
</dbReference>
<keyword evidence="9" id="KW-0479">Metal-binding</keyword>
<evidence type="ECO:0000256" key="22">
    <source>
        <dbReference type="SAM" id="SignalP"/>
    </source>
</evidence>
<dbReference type="GO" id="GO:0004099">
    <property type="term" value="F:chitin deacetylase activity"/>
    <property type="evidence" value="ECO:0007669"/>
    <property type="project" value="UniProtKB-EC"/>
</dbReference>
<evidence type="ECO:0000256" key="20">
    <source>
        <dbReference type="ARBA" id="ARBA00024056"/>
    </source>
</evidence>
<keyword evidence="16" id="KW-0170">Cobalt</keyword>
<dbReference type="GO" id="GO:0000272">
    <property type="term" value="P:polysaccharide catabolic process"/>
    <property type="evidence" value="ECO:0007669"/>
    <property type="project" value="UniProtKB-KW"/>
</dbReference>
<keyword evidence="6" id="KW-0134">Cell wall</keyword>
<comment type="similarity">
    <text evidence="4">Belongs to the polysaccharide deacetylase family.</text>
</comment>
<evidence type="ECO:0000256" key="2">
    <source>
        <dbReference type="ARBA" id="ARBA00004191"/>
    </source>
</evidence>
<evidence type="ECO:0000256" key="7">
    <source>
        <dbReference type="ARBA" id="ARBA00022525"/>
    </source>
</evidence>
<dbReference type="GO" id="GO:0098552">
    <property type="term" value="C:side of membrane"/>
    <property type="evidence" value="ECO:0007669"/>
    <property type="project" value="UniProtKB-KW"/>
</dbReference>
<dbReference type="InterPro" id="IPR002509">
    <property type="entry name" value="NODB_dom"/>
</dbReference>
<keyword evidence="11 24" id="KW-0378">Hydrolase</keyword>
<dbReference type="AlphaFoldDB" id="A0A316VCJ3"/>
<evidence type="ECO:0000256" key="17">
    <source>
        <dbReference type="ARBA" id="ARBA00023288"/>
    </source>
</evidence>
<evidence type="ECO:0000256" key="15">
    <source>
        <dbReference type="ARBA" id="ARBA00023277"/>
    </source>
</evidence>
<evidence type="ECO:0000256" key="6">
    <source>
        <dbReference type="ARBA" id="ARBA00022512"/>
    </source>
</evidence>
<dbReference type="PANTHER" id="PTHR10587">
    <property type="entry name" value="GLYCOSYL TRANSFERASE-RELATED"/>
    <property type="match status" value="1"/>
</dbReference>
<evidence type="ECO:0000256" key="1">
    <source>
        <dbReference type="ARBA" id="ARBA00001941"/>
    </source>
</evidence>
<evidence type="ECO:0000256" key="14">
    <source>
        <dbReference type="ARBA" id="ARBA00023180"/>
    </source>
</evidence>
<comment type="subcellular location">
    <subcellularLocation>
        <location evidence="3">Cell membrane</location>
        <topology evidence="3">Lipid-anchor</topology>
        <topology evidence="3">GPI-anchor</topology>
    </subcellularLocation>
    <subcellularLocation>
        <location evidence="2">Secreted</location>
        <location evidence="2">Cell wall</location>
    </subcellularLocation>
</comment>
<evidence type="ECO:0000256" key="18">
    <source>
        <dbReference type="ARBA" id="ARBA00023316"/>
    </source>
</evidence>
<dbReference type="EMBL" id="KZ819604">
    <property type="protein sequence ID" value="PWN33943.1"/>
    <property type="molecule type" value="Genomic_DNA"/>
</dbReference>
<dbReference type="GO" id="GO:0071555">
    <property type="term" value="P:cell wall organization"/>
    <property type="evidence" value="ECO:0007669"/>
    <property type="project" value="UniProtKB-KW"/>
</dbReference>
<comment type="cofactor">
    <cofactor evidence="1">
        <name>Co(2+)</name>
        <dbReference type="ChEBI" id="CHEBI:48828"/>
    </cofactor>
</comment>
<dbReference type="InterPro" id="IPR050248">
    <property type="entry name" value="Polysacc_deacetylase_ArnD"/>
</dbReference>
<keyword evidence="13" id="KW-0472">Membrane</keyword>
<evidence type="ECO:0000259" key="23">
    <source>
        <dbReference type="PROSITE" id="PS51677"/>
    </source>
</evidence>
<evidence type="ECO:0000256" key="9">
    <source>
        <dbReference type="ARBA" id="ARBA00022723"/>
    </source>
</evidence>
<keyword evidence="14" id="KW-0325">Glycoprotein</keyword>
<keyword evidence="25" id="KW-1185">Reference proteome</keyword>
<reference evidence="24 25" key="1">
    <citation type="journal article" date="2018" name="Mol. Biol. Evol.">
        <title>Broad Genomic Sampling Reveals a Smut Pathogenic Ancestry of the Fungal Clade Ustilaginomycotina.</title>
        <authorList>
            <person name="Kijpornyongpan T."/>
            <person name="Mondo S.J."/>
            <person name="Barry K."/>
            <person name="Sandor L."/>
            <person name="Lee J."/>
            <person name="Lipzen A."/>
            <person name="Pangilinan J."/>
            <person name="LaButti K."/>
            <person name="Hainaut M."/>
            <person name="Henrissat B."/>
            <person name="Grigoriev I.V."/>
            <person name="Spatafora J.W."/>
            <person name="Aime M.C."/>
        </authorList>
    </citation>
    <scope>NUCLEOTIDE SEQUENCE [LARGE SCALE GENOMIC DNA]</scope>
    <source>
        <strain evidence="24 25">MCA 3882</strain>
    </source>
</reference>